<feature type="transmembrane region" description="Helical" evidence="1">
    <location>
        <begin position="101"/>
        <end position="120"/>
    </location>
</feature>
<feature type="transmembrane region" description="Helical" evidence="1">
    <location>
        <begin position="190"/>
        <end position="213"/>
    </location>
</feature>
<dbReference type="EMBL" id="JBHSNS010000006">
    <property type="protein sequence ID" value="MFC5729975.1"/>
    <property type="molecule type" value="Genomic_DNA"/>
</dbReference>
<dbReference type="SUPFAM" id="SSF48317">
    <property type="entry name" value="Acid phosphatase/Vanadium-dependent haloperoxidase"/>
    <property type="match status" value="1"/>
</dbReference>
<dbReference type="InterPro" id="IPR000326">
    <property type="entry name" value="PAP2/HPO"/>
</dbReference>
<protein>
    <submittedName>
        <fullName evidence="3">Phosphatase PAP2 family protein</fullName>
    </submittedName>
</protein>
<feature type="transmembrane region" description="Helical" evidence="1">
    <location>
        <begin position="164"/>
        <end position="184"/>
    </location>
</feature>
<dbReference type="InterPro" id="IPR036938">
    <property type="entry name" value="PAP2/HPO_sf"/>
</dbReference>
<name>A0ABW0ZNA5_9ACTN</name>
<feature type="domain" description="Phosphatidic acid phosphatase type 2/haloperoxidase" evidence="2">
    <location>
        <begin position="133"/>
        <end position="204"/>
    </location>
</feature>
<keyword evidence="1" id="KW-0812">Transmembrane</keyword>
<feature type="transmembrane region" description="Helical" evidence="1">
    <location>
        <begin position="20"/>
        <end position="41"/>
    </location>
</feature>
<evidence type="ECO:0000256" key="1">
    <source>
        <dbReference type="SAM" id="Phobius"/>
    </source>
</evidence>
<accession>A0ABW0ZNA5</accession>
<reference evidence="4" key="1">
    <citation type="journal article" date="2019" name="Int. J. Syst. Evol. Microbiol.">
        <title>The Global Catalogue of Microorganisms (GCM) 10K type strain sequencing project: providing services to taxonomists for standard genome sequencing and annotation.</title>
        <authorList>
            <consortium name="The Broad Institute Genomics Platform"/>
            <consortium name="The Broad Institute Genome Sequencing Center for Infectious Disease"/>
            <person name="Wu L."/>
            <person name="Ma J."/>
        </authorList>
    </citation>
    <scope>NUCLEOTIDE SEQUENCE [LARGE SCALE GENOMIC DNA]</scope>
    <source>
        <strain evidence="4">YIM 94188</strain>
    </source>
</reference>
<keyword evidence="1" id="KW-1133">Transmembrane helix</keyword>
<keyword evidence="1" id="KW-0472">Membrane</keyword>
<proteinExistence type="predicted"/>
<evidence type="ECO:0000313" key="3">
    <source>
        <dbReference type="EMBL" id="MFC5729975.1"/>
    </source>
</evidence>
<evidence type="ECO:0000313" key="4">
    <source>
        <dbReference type="Proteomes" id="UP001596072"/>
    </source>
</evidence>
<sequence length="235" mass="24146">MTGPGRHTAQGRPAPGGVRLVAAPVLWLVAVTSLAVLSALVSAGRTAGFDDSAREWFWPSGEWGWQQRVCDVVVEGLQPRVSVVLLLVGGALAARSFRSLWPLLLTGVAVVLLIAGLWVLRSAVTRVDMHGVDGSYPSGHEASIVVTAGTLVLVARWHGTSWRTVGGVGATALVMGVALLVTGTHWSTDVVGGALLGLSVLGTLTLVGAVGGWPGLTEPRGSHLSPVPGRAPGGR</sequence>
<dbReference type="RefSeq" id="WP_136431425.1">
    <property type="nucleotide sequence ID" value="NZ_JBHSNS010000006.1"/>
</dbReference>
<organism evidence="3 4">
    <name type="scientific">Nocardioides vastitatis</name>
    <dbReference type="NCBI Taxonomy" id="2568655"/>
    <lineage>
        <taxon>Bacteria</taxon>
        <taxon>Bacillati</taxon>
        <taxon>Actinomycetota</taxon>
        <taxon>Actinomycetes</taxon>
        <taxon>Propionibacteriales</taxon>
        <taxon>Nocardioidaceae</taxon>
        <taxon>Nocardioides</taxon>
    </lineage>
</organism>
<dbReference type="Proteomes" id="UP001596072">
    <property type="component" value="Unassembled WGS sequence"/>
</dbReference>
<keyword evidence="4" id="KW-1185">Reference proteome</keyword>
<dbReference type="Pfam" id="PF01569">
    <property type="entry name" value="PAP2"/>
    <property type="match status" value="1"/>
</dbReference>
<comment type="caution">
    <text evidence="3">The sequence shown here is derived from an EMBL/GenBank/DDBJ whole genome shotgun (WGS) entry which is preliminary data.</text>
</comment>
<evidence type="ECO:0000259" key="2">
    <source>
        <dbReference type="Pfam" id="PF01569"/>
    </source>
</evidence>
<gene>
    <name evidence="3" type="ORF">ACFPQB_13695</name>
</gene>
<dbReference type="Gene3D" id="1.20.144.10">
    <property type="entry name" value="Phosphatidic acid phosphatase type 2/haloperoxidase"/>
    <property type="match status" value="1"/>
</dbReference>